<proteinExistence type="predicted"/>
<evidence type="ECO:0008006" key="4">
    <source>
        <dbReference type="Google" id="ProtNLM"/>
    </source>
</evidence>
<accession>A0ABX2TDK5</accession>
<protein>
    <recommendedName>
        <fullName evidence="4">SlyX protein</fullName>
    </recommendedName>
</protein>
<keyword evidence="3" id="KW-1185">Reference proteome</keyword>
<dbReference type="RefSeq" id="WP_180284157.1">
    <property type="nucleotide sequence ID" value="NZ_JABFDB010000016.1"/>
</dbReference>
<evidence type="ECO:0000256" key="1">
    <source>
        <dbReference type="SAM" id="Coils"/>
    </source>
</evidence>
<sequence length="79" mass="8825">MSSDERMDRMEVRMDRMENDIATLKHDVADLMRGQAEIKSTLSLMSNLLARIDGRMDEQRATINALIPVRIAAVPPAAA</sequence>
<evidence type="ECO:0000313" key="3">
    <source>
        <dbReference type="Proteomes" id="UP000584642"/>
    </source>
</evidence>
<feature type="coiled-coil region" evidence="1">
    <location>
        <begin position="7"/>
        <end position="34"/>
    </location>
</feature>
<gene>
    <name evidence="2" type="ORF">HND93_22005</name>
</gene>
<dbReference type="EMBL" id="JABFDB010000016">
    <property type="protein sequence ID" value="NYZ22395.1"/>
    <property type="molecule type" value="Genomic_DNA"/>
</dbReference>
<reference evidence="2 3" key="1">
    <citation type="submission" date="2020-05" db="EMBL/GenBank/DDBJ databases">
        <title>Azospirillum oleiclasticum sp. nov, a nitrogen-fixing and heavy crude oil-emulsifying bacterium isolated from the crude oil of Yumen Oilfield.</title>
        <authorList>
            <person name="Wu D."/>
            <person name="Cai M."/>
            <person name="Zhang X."/>
        </authorList>
    </citation>
    <scope>NUCLEOTIDE SEQUENCE [LARGE SCALE GENOMIC DNA]</scope>
    <source>
        <strain evidence="2 3">ROY-1-1-2</strain>
    </source>
</reference>
<dbReference type="Proteomes" id="UP000584642">
    <property type="component" value="Unassembled WGS sequence"/>
</dbReference>
<organism evidence="2 3">
    <name type="scientific">Azospirillum oleiclasticum</name>
    <dbReference type="NCBI Taxonomy" id="2735135"/>
    <lineage>
        <taxon>Bacteria</taxon>
        <taxon>Pseudomonadati</taxon>
        <taxon>Pseudomonadota</taxon>
        <taxon>Alphaproteobacteria</taxon>
        <taxon>Rhodospirillales</taxon>
        <taxon>Azospirillaceae</taxon>
        <taxon>Azospirillum</taxon>
    </lineage>
</organism>
<name>A0ABX2TDK5_9PROT</name>
<evidence type="ECO:0000313" key="2">
    <source>
        <dbReference type="EMBL" id="NYZ22395.1"/>
    </source>
</evidence>
<comment type="caution">
    <text evidence="2">The sequence shown here is derived from an EMBL/GenBank/DDBJ whole genome shotgun (WGS) entry which is preliminary data.</text>
</comment>
<keyword evidence="1" id="KW-0175">Coiled coil</keyword>